<gene>
    <name evidence="1" type="ORF">METZ01_LOCUS189714</name>
</gene>
<feature type="non-terminal residue" evidence="1">
    <location>
        <position position="187"/>
    </location>
</feature>
<dbReference type="Gene3D" id="2.60.40.3500">
    <property type="match status" value="1"/>
</dbReference>
<protein>
    <recommendedName>
        <fullName evidence="2">AMIN domain-containing protein</fullName>
    </recommendedName>
</protein>
<reference evidence="1" key="1">
    <citation type="submission" date="2018-05" db="EMBL/GenBank/DDBJ databases">
        <authorList>
            <person name="Lanie J.A."/>
            <person name="Ng W.-L."/>
            <person name="Kazmierczak K.M."/>
            <person name="Andrzejewski T.M."/>
            <person name="Davidsen T.M."/>
            <person name="Wayne K.J."/>
            <person name="Tettelin H."/>
            <person name="Glass J.I."/>
            <person name="Rusch D."/>
            <person name="Podicherti R."/>
            <person name="Tsui H.-C.T."/>
            <person name="Winkler M.E."/>
        </authorList>
    </citation>
    <scope>NUCLEOTIDE SEQUENCE</scope>
</reference>
<sequence length="187" mass="21335">MNPLKKNRLVIFLLLSAMVLTTGTQKQVYGQEQKASGTTQEKQIHRVKIGPHPKYTRLLLDISGPVEYRINANFKEKKIALIFDDTSVTSKVQSRKYRDKNLAAVDVQSKEGKTILTLYLKNSNTRFFHHKKRSTSQIVLDLKGTAKPFLKTKISKKEQKKAEPKKVEAIKMKGLSPEQVEEVVLQD</sequence>
<evidence type="ECO:0008006" key="2">
    <source>
        <dbReference type="Google" id="ProtNLM"/>
    </source>
</evidence>
<evidence type="ECO:0000313" key="1">
    <source>
        <dbReference type="EMBL" id="SVB36860.1"/>
    </source>
</evidence>
<proteinExistence type="predicted"/>
<dbReference type="EMBL" id="UINC01039009">
    <property type="protein sequence ID" value="SVB36860.1"/>
    <property type="molecule type" value="Genomic_DNA"/>
</dbReference>
<accession>A0A382DEF9</accession>
<organism evidence="1">
    <name type="scientific">marine metagenome</name>
    <dbReference type="NCBI Taxonomy" id="408172"/>
    <lineage>
        <taxon>unclassified sequences</taxon>
        <taxon>metagenomes</taxon>
        <taxon>ecological metagenomes</taxon>
    </lineage>
</organism>
<name>A0A382DEF9_9ZZZZ</name>
<dbReference type="AlphaFoldDB" id="A0A382DEF9"/>